<sequence>MEVIVLGSGVVGLTSAWYLAKAGHDVTVVDRQPRSAEETSFANAGQISYGYSSPWAAPGIPVKAMKWLMQKHAPLKVKPSVSPELYLWAAKMLANCSPDKYQVNKARMLRIANYSRECLIDLRREQDLHYEGRQKGTLQVFRTHAQVEAVAKDIQVLAESGTRFEELDVAGCIAAEPALAKVKEKIVGGLRLPDDETGDCYLFCQQLTELAQQVGVRFLFETQVTSLNQQHGKITSISTSAGELKADAYVVALGSYSASLLAPLGMSLPVYPVKGYSLTMPIADADGAPVSTVMDETYKVAMTRFEDRIRVAGTAELAGYDFSLAEKRKATISMVIQDLFPNGGDIAQAEYWSGLRPMTPDGTPVIGKTTYSNLFTNTGHGTLGWTMACGSARLLADIVSGQDTDIDPSGLDVFRYAG</sequence>
<dbReference type="RefSeq" id="WP_255392063.1">
    <property type="nucleotide sequence ID" value="NZ_CP101509.1"/>
</dbReference>
<dbReference type="Pfam" id="PF01266">
    <property type="entry name" value="DAO"/>
    <property type="match status" value="1"/>
</dbReference>
<dbReference type="EC" id="1.4.99.-" evidence="7"/>
<evidence type="ECO:0000256" key="5">
    <source>
        <dbReference type="ARBA" id="ARBA00023002"/>
    </source>
</evidence>
<dbReference type="Proteomes" id="UP001057998">
    <property type="component" value="Chromosome 2"/>
</dbReference>
<dbReference type="Gene3D" id="3.30.9.10">
    <property type="entry name" value="D-Amino Acid Oxidase, subunit A, domain 2"/>
    <property type="match status" value="1"/>
</dbReference>
<evidence type="ECO:0000256" key="2">
    <source>
        <dbReference type="ARBA" id="ARBA00009410"/>
    </source>
</evidence>
<evidence type="ECO:0000256" key="4">
    <source>
        <dbReference type="ARBA" id="ARBA00022827"/>
    </source>
</evidence>
<reference evidence="9" key="1">
    <citation type="submission" date="2022-07" db="EMBL/GenBank/DDBJ databases">
        <title>Genome sequencing of Photobacterium atrarenae GJH2-4.</title>
        <authorList>
            <person name="Park S.-J."/>
        </authorList>
    </citation>
    <scope>NUCLEOTIDE SEQUENCE</scope>
    <source>
        <strain evidence="9">GJH2-4</strain>
    </source>
</reference>
<feature type="binding site" evidence="7">
    <location>
        <begin position="3"/>
        <end position="17"/>
    </location>
    <ligand>
        <name>FAD</name>
        <dbReference type="ChEBI" id="CHEBI:57692"/>
    </ligand>
</feature>
<keyword evidence="10" id="KW-1185">Reference proteome</keyword>
<feature type="domain" description="FAD dependent oxidoreductase" evidence="8">
    <location>
        <begin position="3"/>
        <end position="397"/>
    </location>
</feature>
<keyword evidence="5 7" id="KW-0560">Oxidoreductase</keyword>
<evidence type="ECO:0000256" key="3">
    <source>
        <dbReference type="ARBA" id="ARBA00022630"/>
    </source>
</evidence>
<evidence type="ECO:0000259" key="8">
    <source>
        <dbReference type="Pfam" id="PF01266"/>
    </source>
</evidence>
<accession>A0ABY5GMZ2</accession>
<proteinExistence type="inferred from homology"/>
<dbReference type="PANTHER" id="PTHR13847">
    <property type="entry name" value="SARCOSINE DEHYDROGENASE-RELATED"/>
    <property type="match status" value="1"/>
</dbReference>
<evidence type="ECO:0000313" key="9">
    <source>
        <dbReference type="EMBL" id="UTV30698.1"/>
    </source>
</evidence>
<dbReference type="InterPro" id="IPR006076">
    <property type="entry name" value="FAD-dep_OxRdtase"/>
</dbReference>
<gene>
    <name evidence="7" type="primary">dadA</name>
    <name evidence="9" type="ORF">NNL38_19240</name>
</gene>
<dbReference type="SUPFAM" id="SSF51905">
    <property type="entry name" value="FAD/NAD(P)-binding domain"/>
    <property type="match status" value="1"/>
</dbReference>
<dbReference type="EMBL" id="CP101509">
    <property type="protein sequence ID" value="UTV30698.1"/>
    <property type="molecule type" value="Genomic_DNA"/>
</dbReference>
<dbReference type="SUPFAM" id="SSF54373">
    <property type="entry name" value="FAD-linked reductases, C-terminal domain"/>
    <property type="match status" value="1"/>
</dbReference>
<comment type="catalytic activity">
    <reaction evidence="6 7">
        <text>a D-alpha-amino acid + A + H2O = a 2-oxocarboxylate + AH2 + NH4(+)</text>
        <dbReference type="Rhea" id="RHEA:18125"/>
        <dbReference type="ChEBI" id="CHEBI:13193"/>
        <dbReference type="ChEBI" id="CHEBI:15377"/>
        <dbReference type="ChEBI" id="CHEBI:17499"/>
        <dbReference type="ChEBI" id="CHEBI:28938"/>
        <dbReference type="ChEBI" id="CHEBI:35179"/>
        <dbReference type="ChEBI" id="CHEBI:59871"/>
    </reaction>
</comment>
<comment type="function">
    <text evidence="7">Oxidative deamination of D-amino acids.</text>
</comment>
<protein>
    <recommendedName>
        <fullName evidence="7">D-amino acid dehydrogenase</fullName>
        <ecNumber evidence="7">1.4.99.-</ecNumber>
    </recommendedName>
</protein>
<name>A0ABY5GMZ2_9GAMM</name>
<evidence type="ECO:0000256" key="6">
    <source>
        <dbReference type="ARBA" id="ARBA00047884"/>
    </source>
</evidence>
<evidence type="ECO:0000256" key="1">
    <source>
        <dbReference type="ARBA" id="ARBA00001974"/>
    </source>
</evidence>
<keyword evidence="4 7" id="KW-0274">FAD</keyword>
<evidence type="ECO:0000256" key="7">
    <source>
        <dbReference type="HAMAP-Rule" id="MF_01202"/>
    </source>
</evidence>
<organism evidence="9 10">
    <name type="scientific">Photobacterium atrarenae</name>
    <dbReference type="NCBI Taxonomy" id="865757"/>
    <lineage>
        <taxon>Bacteria</taxon>
        <taxon>Pseudomonadati</taxon>
        <taxon>Pseudomonadota</taxon>
        <taxon>Gammaproteobacteria</taxon>
        <taxon>Vibrionales</taxon>
        <taxon>Vibrionaceae</taxon>
        <taxon>Photobacterium</taxon>
    </lineage>
</organism>
<dbReference type="Gene3D" id="3.50.50.60">
    <property type="entry name" value="FAD/NAD(P)-binding domain"/>
    <property type="match status" value="2"/>
</dbReference>
<dbReference type="NCBIfam" id="NF001933">
    <property type="entry name" value="PRK00711.1"/>
    <property type="match status" value="1"/>
</dbReference>
<keyword evidence="3 7" id="KW-0285">Flavoprotein</keyword>
<dbReference type="HAMAP" id="MF_01202">
    <property type="entry name" value="DadA"/>
    <property type="match status" value="1"/>
</dbReference>
<comment type="cofactor">
    <cofactor evidence="1 7">
        <name>FAD</name>
        <dbReference type="ChEBI" id="CHEBI:57692"/>
    </cofactor>
</comment>
<dbReference type="InterPro" id="IPR023080">
    <property type="entry name" value="DadA"/>
</dbReference>
<dbReference type="PANTHER" id="PTHR13847:SF280">
    <property type="entry name" value="D-AMINO ACID DEHYDROGENASE"/>
    <property type="match status" value="1"/>
</dbReference>
<evidence type="ECO:0000313" key="10">
    <source>
        <dbReference type="Proteomes" id="UP001057998"/>
    </source>
</evidence>
<dbReference type="InterPro" id="IPR036188">
    <property type="entry name" value="FAD/NAD-bd_sf"/>
</dbReference>
<comment type="similarity">
    <text evidence="2 7">Belongs to the DadA oxidoreductase family.</text>
</comment>